<keyword evidence="8" id="KW-1185">Reference proteome</keyword>
<dbReference type="InterPro" id="IPR003593">
    <property type="entry name" value="AAA+_ATPase"/>
</dbReference>
<comment type="function">
    <text evidence="5">Part of the ABC transporter complex HmuTUV involved in hemin import. Responsible for energy coupling to the transport system.</text>
</comment>
<dbReference type="CDD" id="cd03214">
    <property type="entry name" value="ABC_Iron-Siderophores_B12_Hemin"/>
    <property type="match status" value="1"/>
</dbReference>
<dbReference type="GO" id="GO:0005524">
    <property type="term" value="F:ATP binding"/>
    <property type="evidence" value="ECO:0007669"/>
    <property type="project" value="UniProtKB-KW"/>
</dbReference>
<dbReference type="Pfam" id="PF00005">
    <property type="entry name" value="ABC_tran"/>
    <property type="match status" value="1"/>
</dbReference>
<dbReference type="InterPro" id="IPR003439">
    <property type="entry name" value="ABC_transporter-like_ATP-bd"/>
</dbReference>
<dbReference type="Proteomes" id="UP000544872">
    <property type="component" value="Unassembled WGS sequence"/>
</dbReference>
<evidence type="ECO:0000256" key="3">
    <source>
        <dbReference type="ARBA" id="ARBA00022840"/>
    </source>
</evidence>
<proteinExistence type="predicted"/>
<accession>A0A7W9ZE67</accession>
<evidence type="ECO:0000313" key="8">
    <source>
        <dbReference type="Proteomes" id="UP000544872"/>
    </source>
</evidence>
<evidence type="ECO:0000256" key="1">
    <source>
        <dbReference type="ARBA" id="ARBA00022448"/>
    </source>
</evidence>
<dbReference type="PANTHER" id="PTHR42794">
    <property type="entry name" value="HEMIN IMPORT ATP-BINDING PROTEIN HMUV"/>
    <property type="match status" value="1"/>
</dbReference>
<protein>
    <submittedName>
        <fullName evidence="7">Iron complex transport system ATP-binding protein</fullName>
    </submittedName>
</protein>
<evidence type="ECO:0000313" key="7">
    <source>
        <dbReference type="EMBL" id="MBB6208649.1"/>
    </source>
</evidence>
<evidence type="ECO:0000256" key="4">
    <source>
        <dbReference type="ARBA" id="ARBA00022967"/>
    </source>
</evidence>
<organism evidence="7 8">
    <name type="scientific">Novispirillum itersonii</name>
    <name type="common">Aquaspirillum itersonii</name>
    <dbReference type="NCBI Taxonomy" id="189"/>
    <lineage>
        <taxon>Bacteria</taxon>
        <taxon>Pseudomonadati</taxon>
        <taxon>Pseudomonadota</taxon>
        <taxon>Alphaproteobacteria</taxon>
        <taxon>Rhodospirillales</taxon>
        <taxon>Novispirillaceae</taxon>
        <taxon>Novispirillum</taxon>
    </lineage>
</organism>
<name>A0A7W9ZE67_NOVIT</name>
<evidence type="ECO:0000256" key="5">
    <source>
        <dbReference type="ARBA" id="ARBA00037066"/>
    </source>
</evidence>
<keyword evidence="4" id="KW-1278">Translocase</keyword>
<dbReference type="InterPro" id="IPR027417">
    <property type="entry name" value="P-loop_NTPase"/>
</dbReference>
<dbReference type="Gene3D" id="3.40.50.300">
    <property type="entry name" value="P-loop containing nucleotide triphosphate hydrolases"/>
    <property type="match status" value="1"/>
</dbReference>
<dbReference type="PROSITE" id="PS50893">
    <property type="entry name" value="ABC_TRANSPORTER_2"/>
    <property type="match status" value="1"/>
</dbReference>
<evidence type="ECO:0000256" key="2">
    <source>
        <dbReference type="ARBA" id="ARBA00022741"/>
    </source>
</evidence>
<dbReference type="AlphaFoldDB" id="A0A7W9ZE67"/>
<dbReference type="PANTHER" id="PTHR42794:SF1">
    <property type="entry name" value="HEMIN IMPORT ATP-BINDING PROTEIN HMUV"/>
    <property type="match status" value="1"/>
</dbReference>
<dbReference type="EMBL" id="JACIIX010000001">
    <property type="protein sequence ID" value="MBB6208649.1"/>
    <property type="molecule type" value="Genomic_DNA"/>
</dbReference>
<dbReference type="RefSeq" id="WP_184259778.1">
    <property type="nucleotide sequence ID" value="NZ_JACIIX010000001.1"/>
</dbReference>
<reference evidence="7 8" key="1">
    <citation type="submission" date="2020-08" db="EMBL/GenBank/DDBJ databases">
        <title>Genomic Encyclopedia of Type Strains, Phase IV (KMG-IV): sequencing the most valuable type-strain genomes for metagenomic binning, comparative biology and taxonomic classification.</title>
        <authorList>
            <person name="Goeker M."/>
        </authorList>
    </citation>
    <scope>NUCLEOTIDE SEQUENCE [LARGE SCALE GENOMIC DNA]</scope>
    <source>
        <strain evidence="7 8">DSM 11590</strain>
    </source>
</reference>
<dbReference type="GO" id="GO:0016887">
    <property type="term" value="F:ATP hydrolysis activity"/>
    <property type="evidence" value="ECO:0007669"/>
    <property type="project" value="InterPro"/>
</dbReference>
<keyword evidence="3 7" id="KW-0067">ATP-binding</keyword>
<feature type="domain" description="ABC transporter" evidence="6">
    <location>
        <begin position="2"/>
        <end position="241"/>
    </location>
</feature>
<dbReference type="SUPFAM" id="SSF52540">
    <property type="entry name" value="P-loop containing nucleoside triphosphate hydrolases"/>
    <property type="match status" value="1"/>
</dbReference>
<sequence length="258" mass="27495">MLTVQGVTVRRGGRALIEDHHWTVPDGAVTVVLGPNGAGKTTALKVLSGDLRPDAGQVWLNDRPLPDWPVQELACRRAVVPQAGALAFPFTVEEVVTMGRAPHRRRSWAARDAAVVADALSATDLTALAQRPYPGLSGGEKQRVHLARALAQLDGAPDGQRTLLLDEPTAALDPAHQHQCMRLARRMADDGAAVAVILHDLALALRYADRLVLLRQGRVMAEGPVADTATADILSAVYDCPVRLLRVPGEALPVVVTG</sequence>
<keyword evidence="1" id="KW-0813">Transport</keyword>
<dbReference type="SMART" id="SM00382">
    <property type="entry name" value="AAA"/>
    <property type="match status" value="1"/>
</dbReference>
<keyword evidence="2" id="KW-0547">Nucleotide-binding</keyword>
<dbReference type="NCBIfam" id="NF010068">
    <property type="entry name" value="PRK13548.1"/>
    <property type="match status" value="1"/>
</dbReference>
<gene>
    <name evidence="7" type="ORF">FHS48_000030</name>
</gene>
<comment type="caution">
    <text evidence="7">The sequence shown here is derived from an EMBL/GenBank/DDBJ whole genome shotgun (WGS) entry which is preliminary data.</text>
</comment>
<evidence type="ECO:0000259" key="6">
    <source>
        <dbReference type="PROSITE" id="PS50893"/>
    </source>
</evidence>